<dbReference type="Gene3D" id="1.10.530.10">
    <property type="match status" value="1"/>
</dbReference>
<proteinExistence type="predicted"/>
<comment type="caution">
    <text evidence="2">The sequence shown here is derived from an EMBL/GenBank/DDBJ whole genome shotgun (WGS) entry which is preliminary data.</text>
</comment>
<dbReference type="InterPro" id="IPR008258">
    <property type="entry name" value="Transglycosylase_SLT_dom_1"/>
</dbReference>
<keyword evidence="3" id="KW-1185">Reference proteome</keyword>
<evidence type="ECO:0000313" key="3">
    <source>
        <dbReference type="Proteomes" id="UP000460318"/>
    </source>
</evidence>
<dbReference type="PROSITE" id="PS51257">
    <property type="entry name" value="PROKAR_LIPOPROTEIN"/>
    <property type="match status" value="1"/>
</dbReference>
<dbReference type="InterPro" id="IPR023346">
    <property type="entry name" value="Lysozyme-like_dom_sf"/>
</dbReference>
<evidence type="ECO:0000313" key="2">
    <source>
        <dbReference type="EMBL" id="MWV43061.1"/>
    </source>
</evidence>
<reference evidence="2 3" key="1">
    <citation type="submission" date="2019-12" db="EMBL/GenBank/DDBJ databases">
        <title>Paenibacillus sp. nov., an endophytic bacterium isolated from the stem of Dendrobium.</title>
        <authorList>
            <person name="Zhao R."/>
        </authorList>
    </citation>
    <scope>NUCLEOTIDE SEQUENCE [LARGE SCALE GENOMIC DNA]</scope>
    <source>
        <strain evidence="2 3">HJL G12</strain>
    </source>
</reference>
<dbReference type="EMBL" id="WUBI01000001">
    <property type="protein sequence ID" value="MWV43061.1"/>
    <property type="molecule type" value="Genomic_DNA"/>
</dbReference>
<sequence length="227" mass="25797">MIKHIFILAIAAMMLVACTPQERVLVNRQPQSTITENVLEEQGLQVLKRKANDEANRILIVSLATHKKQQHPEIISKPAQAKKDISVEKKLVRHMISKHVPQKNAERFASEIMKYCNMYKIDPYTILAMIEVETGATYNPNLVGRNHEEGLLQILPSTQKFMNMKGNLFNTSVNIEIGVKYLAYCQKKFGIELGIIAYNQGEGNVKRGTYNTNYLAKVNKVLSKINR</sequence>
<protein>
    <submittedName>
        <fullName evidence="2">Transglycosylase SLT domain-containing protein</fullName>
    </submittedName>
</protein>
<organism evidence="2 3">
    <name type="scientific">Paenibacillus dendrobii</name>
    <dbReference type="NCBI Taxonomy" id="2691084"/>
    <lineage>
        <taxon>Bacteria</taxon>
        <taxon>Bacillati</taxon>
        <taxon>Bacillota</taxon>
        <taxon>Bacilli</taxon>
        <taxon>Bacillales</taxon>
        <taxon>Paenibacillaceae</taxon>
        <taxon>Paenibacillus</taxon>
    </lineage>
</organism>
<feature type="domain" description="Transglycosylase SLT" evidence="1">
    <location>
        <begin position="113"/>
        <end position="212"/>
    </location>
</feature>
<dbReference type="Pfam" id="PF01464">
    <property type="entry name" value="SLT"/>
    <property type="match status" value="1"/>
</dbReference>
<dbReference type="RefSeq" id="WP_160496608.1">
    <property type="nucleotide sequence ID" value="NZ_WUBI01000001.1"/>
</dbReference>
<gene>
    <name evidence="2" type="ORF">GRF59_05410</name>
</gene>
<dbReference type="PANTHER" id="PTHR37423">
    <property type="entry name" value="SOLUBLE LYTIC MUREIN TRANSGLYCOSYLASE-RELATED"/>
    <property type="match status" value="1"/>
</dbReference>
<dbReference type="PANTHER" id="PTHR37423:SF2">
    <property type="entry name" value="MEMBRANE-BOUND LYTIC MUREIN TRANSGLYCOSYLASE C"/>
    <property type="match status" value="1"/>
</dbReference>
<dbReference type="AlphaFoldDB" id="A0A7X3IGL6"/>
<dbReference type="SUPFAM" id="SSF53955">
    <property type="entry name" value="Lysozyme-like"/>
    <property type="match status" value="1"/>
</dbReference>
<evidence type="ECO:0000259" key="1">
    <source>
        <dbReference type="Pfam" id="PF01464"/>
    </source>
</evidence>
<name>A0A7X3IGL6_9BACL</name>
<accession>A0A7X3IGL6</accession>
<dbReference type="Proteomes" id="UP000460318">
    <property type="component" value="Unassembled WGS sequence"/>
</dbReference>